<protein>
    <recommendedName>
        <fullName evidence="4">AIG1-type G domain-containing protein</fullName>
    </recommendedName>
</protein>
<dbReference type="Pfam" id="PF04548">
    <property type="entry name" value="AIG1"/>
    <property type="match status" value="1"/>
</dbReference>
<name>A0A9D3LLM0_ANGAN</name>
<reference evidence="5" key="1">
    <citation type="submission" date="2021-01" db="EMBL/GenBank/DDBJ databases">
        <title>A chromosome-scale assembly of European eel, Anguilla anguilla.</title>
        <authorList>
            <person name="Henkel C."/>
            <person name="Jong-Raadsen S.A."/>
            <person name="Dufour S."/>
            <person name="Weltzien F.-A."/>
            <person name="Palstra A.P."/>
            <person name="Pelster B."/>
            <person name="Spaink H.P."/>
            <person name="Van Den Thillart G.E."/>
            <person name="Jansen H."/>
            <person name="Zahm M."/>
            <person name="Klopp C."/>
            <person name="Cedric C."/>
            <person name="Louis A."/>
            <person name="Berthelot C."/>
            <person name="Parey E."/>
            <person name="Roest Crollius H."/>
            <person name="Montfort J."/>
            <person name="Robinson-Rechavi M."/>
            <person name="Bucao C."/>
            <person name="Bouchez O."/>
            <person name="Gislard M."/>
            <person name="Lluch J."/>
            <person name="Milhes M."/>
            <person name="Lampietro C."/>
            <person name="Lopez Roques C."/>
            <person name="Donnadieu C."/>
            <person name="Braasch I."/>
            <person name="Desvignes T."/>
            <person name="Postlethwait J."/>
            <person name="Bobe J."/>
            <person name="Guiguen Y."/>
            <person name="Dirks R."/>
        </authorList>
    </citation>
    <scope>NUCLEOTIDE SEQUENCE</scope>
    <source>
        <strain evidence="5">Tag_6206</strain>
        <tissue evidence="5">Liver</tissue>
    </source>
</reference>
<dbReference type="Gene3D" id="3.40.50.300">
    <property type="entry name" value="P-loop containing nucleotide triphosphate hydrolases"/>
    <property type="match status" value="2"/>
</dbReference>
<dbReference type="PANTHER" id="PTHR10903">
    <property type="entry name" value="GTPASE, IMAP FAMILY MEMBER-RELATED"/>
    <property type="match status" value="1"/>
</dbReference>
<evidence type="ECO:0000256" key="2">
    <source>
        <dbReference type="ARBA" id="ARBA00022741"/>
    </source>
</evidence>
<comment type="similarity">
    <text evidence="1">Belongs to the TRAFAC class TrmE-Era-EngA-EngB-Septin-like GTPase superfamily. AIG1/Toc34/Toc159-like paraseptin GTPase family. IAN subfamily.</text>
</comment>
<keyword evidence="3" id="KW-0342">GTP-binding</keyword>
<keyword evidence="2" id="KW-0547">Nucleotide-binding</keyword>
<keyword evidence="6" id="KW-1185">Reference proteome</keyword>
<evidence type="ECO:0000313" key="6">
    <source>
        <dbReference type="Proteomes" id="UP001044222"/>
    </source>
</evidence>
<accession>A0A9D3LLM0</accession>
<feature type="domain" description="AIG1-type G" evidence="4">
    <location>
        <begin position="6"/>
        <end position="133"/>
    </location>
</feature>
<dbReference type="PANTHER" id="PTHR10903:SF170">
    <property type="entry name" value="GTPASE IMAP FAMILY MEMBER 7"/>
    <property type="match status" value="1"/>
</dbReference>
<feature type="non-terminal residue" evidence="5">
    <location>
        <position position="242"/>
    </location>
</feature>
<feature type="non-terminal residue" evidence="5">
    <location>
        <position position="1"/>
    </location>
</feature>
<sequence length="242" mass="26944">DRKLFYQIERCVTLSAPGPHALLLVLESSTFTKNDKQRLKRILGFFSDESFKYSVALVTEKSKSVFNIKDSNPFNLSKSPVHKVVEKCSQRCHKLNNTEEIYTKVTKLMEQIEQMVGKNEGGFLRCEMFKEPESAALGAIEGSLMGAEQKMERKQKPQTRSREQQRMEVAVADRLNLMLFGSSVAGKTSAGKAILGQRGSSVDPSSSSVCERREGEVCGRLVTVVEMPALCESQHTASTVSR</sequence>
<dbReference type="EMBL" id="JAFIRN010000017">
    <property type="protein sequence ID" value="KAG5832462.1"/>
    <property type="molecule type" value="Genomic_DNA"/>
</dbReference>
<evidence type="ECO:0000256" key="1">
    <source>
        <dbReference type="ARBA" id="ARBA00008535"/>
    </source>
</evidence>
<evidence type="ECO:0000313" key="5">
    <source>
        <dbReference type="EMBL" id="KAG5832462.1"/>
    </source>
</evidence>
<gene>
    <name evidence="5" type="ORF">ANANG_G00291420</name>
</gene>
<evidence type="ECO:0000256" key="3">
    <source>
        <dbReference type="ARBA" id="ARBA00023134"/>
    </source>
</evidence>
<proteinExistence type="inferred from homology"/>
<comment type="caution">
    <text evidence="5">The sequence shown here is derived from an EMBL/GenBank/DDBJ whole genome shotgun (WGS) entry which is preliminary data.</text>
</comment>
<dbReference type="AlphaFoldDB" id="A0A9D3LLM0"/>
<dbReference type="InterPro" id="IPR027417">
    <property type="entry name" value="P-loop_NTPase"/>
</dbReference>
<dbReference type="Proteomes" id="UP001044222">
    <property type="component" value="Chromosome 17"/>
</dbReference>
<dbReference type="InterPro" id="IPR006703">
    <property type="entry name" value="G_AIG1"/>
</dbReference>
<organism evidence="5 6">
    <name type="scientific">Anguilla anguilla</name>
    <name type="common">European freshwater eel</name>
    <name type="synonym">Muraena anguilla</name>
    <dbReference type="NCBI Taxonomy" id="7936"/>
    <lineage>
        <taxon>Eukaryota</taxon>
        <taxon>Metazoa</taxon>
        <taxon>Chordata</taxon>
        <taxon>Craniata</taxon>
        <taxon>Vertebrata</taxon>
        <taxon>Euteleostomi</taxon>
        <taxon>Actinopterygii</taxon>
        <taxon>Neopterygii</taxon>
        <taxon>Teleostei</taxon>
        <taxon>Anguilliformes</taxon>
        <taxon>Anguillidae</taxon>
        <taxon>Anguilla</taxon>
    </lineage>
</organism>
<dbReference type="InterPro" id="IPR045058">
    <property type="entry name" value="GIMA/IAN/Toc"/>
</dbReference>
<dbReference type="GO" id="GO:0005525">
    <property type="term" value="F:GTP binding"/>
    <property type="evidence" value="ECO:0007669"/>
    <property type="project" value="UniProtKB-KW"/>
</dbReference>
<evidence type="ECO:0000259" key="4">
    <source>
        <dbReference type="Pfam" id="PF04548"/>
    </source>
</evidence>